<dbReference type="PANTHER" id="PTHR45786">
    <property type="entry name" value="DNA BINDING PROTEIN-LIKE"/>
    <property type="match status" value="1"/>
</dbReference>
<evidence type="ECO:0000313" key="2">
    <source>
        <dbReference type="EMBL" id="KAH7520855.1"/>
    </source>
</evidence>
<reference evidence="2" key="1">
    <citation type="journal article" date="2021" name="Front. Plant Sci.">
        <title>Chromosome-Scale Genome Assembly for Chinese Sour Jujube and Insights Into Its Genome Evolution and Domestication Signature.</title>
        <authorList>
            <person name="Shen L.-Y."/>
            <person name="Luo H."/>
            <person name="Wang X.-L."/>
            <person name="Wang X.-M."/>
            <person name="Qiu X.-J."/>
            <person name="Liu H."/>
            <person name="Zhou S.-S."/>
            <person name="Jia K.-H."/>
            <person name="Nie S."/>
            <person name="Bao Y.-T."/>
            <person name="Zhang R.-G."/>
            <person name="Yun Q.-Z."/>
            <person name="Chai Y.-H."/>
            <person name="Lu J.-Y."/>
            <person name="Li Y."/>
            <person name="Zhao S.-W."/>
            <person name="Mao J.-F."/>
            <person name="Jia S.-G."/>
            <person name="Mao Y.-M."/>
        </authorList>
    </citation>
    <scope>NUCLEOTIDE SEQUENCE</scope>
    <source>
        <strain evidence="2">AT0</strain>
        <tissue evidence="2">Leaf</tissue>
    </source>
</reference>
<organism evidence="2 3">
    <name type="scientific">Ziziphus jujuba var. spinosa</name>
    <dbReference type="NCBI Taxonomy" id="714518"/>
    <lineage>
        <taxon>Eukaryota</taxon>
        <taxon>Viridiplantae</taxon>
        <taxon>Streptophyta</taxon>
        <taxon>Embryophyta</taxon>
        <taxon>Tracheophyta</taxon>
        <taxon>Spermatophyta</taxon>
        <taxon>Magnoliopsida</taxon>
        <taxon>eudicotyledons</taxon>
        <taxon>Gunneridae</taxon>
        <taxon>Pentapetalae</taxon>
        <taxon>rosids</taxon>
        <taxon>fabids</taxon>
        <taxon>Rosales</taxon>
        <taxon>Rhamnaceae</taxon>
        <taxon>Paliureae</taxon>
        <taxon>Ziziphus</taxon>
    </lineage>
</organism>
<dbReference type="Pfam" id="PF14214">
    <property type="entry name" value="Helitron_like_N"/>
    <property type="match status" value="1"/>
</dbReference>
<accession>A0A978V0T9</accession>
<dbReference type="InterPro" id="IPR025476">
    <property type="entry name" value="Helitron_helicase-like"/>
</dbReference>
<dbReference type="PANTHER" id="PTHR45786:SF66">
    <property type="entry name" value="HOOK MOTIF PROTEIN, PUTATIVE-RELATED"/>
    <property type="match status" value="1"/>
</dbReference>
<dbReference type="EMBL" id="JAEACU010000008">
    <property type="protein sequence ID" value="KAH7520855.1"/>
    <property type="molecule type" value="Genomic_DNA"/>
</dbReference>
<gene>
    <name evidence="2" type="ORF">FEM48_Zijuj08G0190100</name>
</gene>
<feature type="domain" description="Helitron helicase-like" evidence="1">
    <location>
        <begin position="89"/>
        <end position="142"/>
    </location>
</feature>
<sequence length="465" mass="53187">MYNLPTLSEVVALVVGDFETTPADRDIIGETQTRELKRINKLNASYLGLQYPLLFPYGQDGYREDVPLKQLDTKSFARRKRLSMKEIFAYRLQERENESSNILFSKRLFQQLSVDAYMMVKSSRLSYLCTNKKELRSEMYGESRGLKPEDQPDILCRIFKVKLDQLINDLRQNKIFGKVKVGEDIDNIISIEIHNEANDPEYYDAVKNLMIHGPCGHDRVTATFYGNANDGNVHGHMDEINMYYDCKEPTTSEEIVNINGIQYNSMRDAYYALGLLDDDKEYVDDLYLIDKEIKNCTLPEIEKILPSSGKSYAIDKEDELLYNRIAFDEDHNKSVSNLTTKQKNVYETIMGAVEGVKPVSKMTKNMKLQSIDLDIDKDELKGFSEWISSIGDRTIGSPNDGHAMIDILDDLLIMDTKDSVASIVNSMYPSFSKNINDPSYLQQRAILAPTLDIVESINEYMSSLN</sequence>
<protein>
    <recommendedName>
        <fullName evidence="1">Helitron helicase-like domain-containing protein</fullName>
    </recommendedName>
</protein>
<evidence type="ECO:0000313" key="3">
    <source>
        <dbReference type="Proteomes" id="UP000813462"/>
    </source>
</evidence>
<proteinExistence type="predicted"/>
<evidence type="ECO:0000259" key="1">
    <source>
        <dbReference type="Pfam" id="PF14214"/>
    </source>
</evidence>
<dbReference type="AlphaFoldDB" id="A0A978V0T9"/>
<comment type="caution">
    <text evidence="2">The sequence shown here is derived from an EMBL/GenBank/DDBJ whole genome shotgun (WGS) entry which is preliminary data.</text>
</comment>
<dbReference type="Proteomes" id="UP000813462">
    <property type="component" value="Unassembled WGS sequence"/>
</dbReference>
<name>A0A978V0T9_ZIZJJ</name>